<dbReference type="PROSITE" id="PS50850">
    <property type="entry name" value="MFS"/>
    <property type="match status" value="1"/>
</dbReference>
<name>A0ABX0V7E2_9HYPH</name>
<feature type="signal peptide" evidence="7">
    <location>
        <begin position="1"/>
        <end position="31"/>
    </location>
</feature>
<dbReference type="CDD" id="cd17473">
    <property type="entry name" value="MFS_arabinose_efflux_permease_like"/>
    <property type="match status" value="1"/>
</dbReference>
<feature type="transmembrane region" description="Helical" evidence="6">
    <location>
        <begin position="280"/>
        <end position="301"/>
    </location>
</feature>
<comment type="caution">
    <text evidence="9">The sequence shown here is derived from an EMBL/GenBank/DDBJ whole genome shotgun (WGS) entry which is preliminary data.</text>
</comment>
<dbReference type="Pfam" id="PF07690">
    <property type="entry name" value="MFS_1"/>
    <property type="match status" value="1"/>
</dbReference>
<feature type="transmembrane region" description="Helical" evidence="6">
    <location>
        <begin position="50"/>
        <end position="72"/>
    </location>
</feature>
<keyword evidence="5 6" id="KW-0472">Membrane</keyword>
<dbReference type="PANTHER" id="PTHR43124">
    <property type="entry name" value="PURINE EFFLUX PUMP PBUE"/>
    <property type="match status" value="1"/>
</dbReference>
<keyword evidence="4 6" id="KW-1133">Transmembrane helix</keyword>
<feature type="domain" description="Major facilitator superfamily (MFS) profile" evidence="8">
    <location>
        <begin position="15"/>
        <end position="400"/>
    </location>
</feature>
<keyword evidence="2" id="KW-1003">Cell membrane</keyword>
<feature type="transmembrane region" description="Helical" evidence="6">
    <location>
        <begin position="84"/>
        <end position="102"/>
    </location>
</feature>
<dbReference type="Proteomes" id="UP000707352">
    <property type="component" value="Unassembled WGS sequence"/>
</dbReference>
<evidence type="ECO:0000256" key="4">
    <source>
        <dbReference type="ARBA" id="ARBA00022989"/>
    </source>
</evidence>
<dbReference type="EMBL" id="JAATJS010000001">
    <property type="protein sequence ID" value="NIX75637.1"/>
    <property type="molecule type" value="Genomic_DNA"/>
</dbReference>
<feature type="transmembrane region" description="Helical" evidence="6">
    <location>
        <begin position="211"/>
        <end position="235"/>
    </location>
</feature>
<protein>
    <submittedName>
        <fullName evidence="9">MFS transporter</fullName>
    </submittedName>
</protein>
<feature type="transmembrane region" description="Helical" evidence="6">
    <location>
        <begin position="255"/>
        <end position="273"/>
    </location>
</feature>
<evidence type="ECO:0000259" key="8">
    <source>
        <dbReference type="PROSITE" id="PS50850"/>
    </source>
</evidence>
<feature type="transmembrane region" description="Helical" evidence="6">
    <location>
        <begin position="173"/>
        <end position="191"/>
    </location>
</feature>
<feature type="chain" id="PRO_5047229465" evidence="7">
    <location>
        <begin position="32"/>
        <end position="408"/>
    </location>
</feature>
<keyword evidence="3 6" id="KW-0812">Transmembrane</keyword>
<dbReference type="InterPro" id="IPR050189">
    <property type="entry name" value="MFS_Efflux_Transporters"/>
</dbReference>
<evidence type="ECO:0000313" key="10">
    <source>
        <dbReference type="Proteomes" id="UP000707352"/>
    </source>
</evidence>
<reference evidence="9 10" key="1">
    <citation type="submission" date="2020-03" db="EMBL/GenBank/DDBJ databases">
        <title>The genome sequence of Microvirga sp. c23x22.</title>
        <authorList>
            <person name="Zhang X."/>
        </authorList>
    </citation>
    <scope>NUCLEOTIDE SEQUENCE [LARGE SCALE GENOMIC DNA]</scope>
    <source>
        <strain evidence="10">c23x22</strain>
    </source>
</reference>
<evidence type="ECO:0000256" key="6">
    <source>
        <dbReference type="SAM" id="Phobius"/>
    </source>
</evidence>
<evidence type="ECO:0000256" key="1">
    <source>
        <dbReference type="ARBA" id="ARBA00004651"/>
    </source>
</evidence>
<dbReference type="SUPFAM" id="SSF103473">
    <property type="entry name" value="MFS general substrate transporter"/>
    <property type="match status" value="1"/>
</dbReference>
<feature type="transmembrane region" description="Helical" evidence="6">
    <location>
        <begin position="147"/>
        <end position="167"/>
    </location>
</feature>
<feature type="transmembrane region" description="Helical" evidence="6">
    <location>
        <begin position="343"/>
        <end position="366"/>
    </location>
</feature>
<keyword evidence="7" id="KW-0732">Signal</keyword>
<dbReference type="Gene3D" id="1.20.1250.20">
    <property type="entry name" value="MFS general substrate transporter like domains"/>
    <property type="match status" value="1"/>
</dbReference>
<sequence>MVRNPSYGPVWRDPRAVALLMAAALTTMANATISPALPGLERLFADDPNAAMLVRLLVPAPSLSVALCAPFAGLVADRCGRRQMLLAGVILFVIAGSAGLFLPDLPTIFASRLVLGFAVALIMTAQTALIGDYYTGDDRGTLTGLQISARNFGGLAFISLAGWFAVVSPRLPFVIYGVAAAFLPLMWKVIVDPPRTSPNPDARPEDSVPELSSWGFVFALLALLQAATNMIFFVMPTQLSFFFEAAGYDSPMMTGSALGILMLSGGSFALLYGRIQRATGYVGVFALGYGAMALGFLLLALPAMPLAWFVATAAIGAGYALASPSFVILALRLAPLRRRGLAGGVLTASVFIGQFCSPLLSTPVIAACGYEGLFRSTALLVSAMAVASVVKGWTMGLLALKARIPSME</sequence>
<evidence type="ECO:0000256" key="3">
    <source>
        <dbReference type="ARBA" id="ARBA00022692"/>
    </source>
</evidence>
<proteinExistence type="predicted"/>
<evidence type="ECO:0000313" key="9">
    <source>
        <dbReference type="EMBL" id="NIX75637.1"/>
    </source>
</evidence>
<dbReference type="RefSeq" id="WP_167671509.1">
    <property type="nucleotide sequence ID" value="NZ_JAATJS010000001.1"/>
</dbReference>
<dbReference type="InterPro" id="IPR011701">
    <property type="entry name" value="MFS"/>
</dbReference>
<feature type="transmembrane region" description="Helical" evidence="6">
    <location>
        <begin position="378"/>
        <end position="400"/>
    </location>
</feature>
<feature type="transmembrane region" description="Helical" evidence="6">
    <location>
        <begin position="114"/>
        <end position="135"/>
    </location>
</feature>
<keyword evidence="10" id="KW-1185">Reference proteome</keyword>
<dbReference type="PANTHER" id="PTHR43124:SF3">
    <property type="entry name" value="CHLORAMPHENICOL EFFLUX PUMP RV0191"/>
    <property type="match status" value="1"/>
</dbReference>
<evidence type="ECO:0000256" key="2">
    <source>
        <dbReference type="ARBA" id="ARBA00022475"/>
    </source>
</evidence>
<feature type="transmembrane region" description="Helical" evidence="6">
    <location>
        <begin position="307"/>
        <end position="331"/>
    </location>
</feature>
<gene>
    <name evidence="9" type="ORF">HB375_03285</name>
</gene>
<accession>A0ABX0V7E2</accession>
<comment type="subcellular location">
    <subcellularLocation>
        <location evidence="1">Cell membrane</location>
        <topology evidence="1">Multi-pass membrane protein</topology>
    </subcellularLocation>
</comment>
<evidence type="ECO:0000256" key="5">
    <source>
        <dbReference type="ARBA" id="ARBA00023136"/>
    </source>
</evidence>
<evidence type="ECO:0000256" key="7">
    <source>
        <dbReference type="SAM" id="SignalP"/>
    </source>
</evidence>
<dbReference type="InterPro" id="IPR020846">
    <property type="entry name" value="MFS_dom"/>
</dbReference>
<dbReference type="InterPro" id="IPR036259">
    <property type="entry name" value="MFS_trans_sf"/>
</dbReference>
<organism evidence="9 10">
    <name type="scientific">Microvirga terricola</name>
    <dbReference type="NCBI Taxonomy" id="2719797"/>
    <lineage>
        <taxon>Bacteria</taxon>
        <taxon>Pseudomonadati</taxon>
        <taxon>Pseudomonadota</taxon>
        <taxon>Alphaproteobacteria</taxon>
        <taxon>Hyphomicrobiales</taxon>
        <taxon>Methylobacteriaceae</taxon>
        <taxon>Microvirga</taxon>
    </lineage>
</organism>